<dbReference type="GO" id="GO:0071897">
    <property type="term" value="P:DNA biosynthetic process"/>
    <property type="evidence" value="ECO:0007669"/>
    <property type="project" value="UniProtKB-ARBA"/>
</dbReference>
<dbReference type="InterPro" id="IPR001584">
    <property type="entry name" value="Integrase_cat-core"/>
</dbReference>
<organism evidence="2 3">
    <name type="scientific">Manduca sexta</name>
    <name type="common">Tobacco hawkmoth</name>
    <name type="synonym">Tobacco hornworm</name>
    <dbReference type="NCBI Taxonomy" id="7130"/>
    <lineage>
        <taxon>Eukaryota</taxon>
        <taxon>Metazoa</taxon>
        <taxon>Ecdysozoa</taxon>
        <taxon>Arthropoda</taxon>
        <taxon>Hexapoda</taxon>
        <taxon>Insecta</taxon>
        <taxon>Pterygota</taxon>
        <taxon>Neoptera</taxon>
        <taxon>Endopterygota</taxon>
        <taxon>Lepidoptera</taxon>
        <taxon>Glossata</taxon>
        <taxon>Ditrysia</taxon>
        <taxon>Bombycoidea</taxon>
        <taxon>Sphingidae</taxon>
        <taxon>Sphinginae</taxon>
        <taxon>Sphingini</taxon>
        <taxon>Manduca</taxon>
    </lineage>
</organism>
<dbReference type="PANTHER" id="PTHR47331">
    <property type="entry name" value="PHD-TYPE DOMAIN-CONTAINING PROTEIN"/>
    <property type="match status" value="1"/>
</dbReference>
<dbReference type="GO" id="GO:0042575">
    <property type="term" value="C:DNA polymerase complex"/>
    <property type="evidence" value="ECO:0007669"/>
    <property type="project" value="UniProtKB-ARBA"/>
</dbReference>
<dbReference type="SUPFAM" id="SSF56672">
    <property type="entry name" value="DNA/RNA polymerases"/>
    <property type="match status" value="1"/>
</dbReference>
<dbReference type="PANTHER" id="PTHR47331:SF5">
    <property type="entry name" value="RIBONUCLEASE H"/>
    <property type="match status" value="1"/>
</dbReference>
<protein>
    <recommendedName>
        <fullName evidence="1">Integrase catalytic domain-containing protein</fullName>
    </recommendedName>
</protein>
<dbReference type="InterPro" id="IPR043502">
    <property type="entry name" value="DNA/RNA_pol_sf"/>
</dbReference>
<dbReference type="CDD" id="cd00303">
    <property type="entry name" value="retropepsin_like"/>
    <property type="match status" value="1"/>
</dbReference>
<dbReference type="InterPro" id="IPR041588">
    <property type="entry name" value="Integrase_H2C2"/>
</dbReference>
<keyword evidence="3" id="KW-1185">Reference proteome</keyword>
<dbReference type="GO" id="GO:0003676">
    <property type="term" value="F:nucleic acid binding"/>
    <property type="evidence" value="ECO:0007669"/>
    <property type="project" value="InterPro"/>
</dbReference>
<dbReference type="SUPFAM" id="SSF53098">
    <property type="entry name" value="Ribonuclease H-like"/>
    <property type="match status" value="1"/>
</dbReference>
<reference evidence="2" key="2">
    <citation type="submission" date="2020-12" db="EMBL/GenBank/DDBJ databases">
        <authorList>
            <person name="Kanost M."/>
        </authorList>
    </citation>
    <scope>NUCLEOTIDE SEQUENCE</scope>
</reference>
<dbReference type="GO" id="GO:0015074">
    <property type="term" value="P:DNA integration"/>
    <property type="evidence" value="ECO:0007669"/>
    <property type="project" value="InterPro"/>
</dbReference>
<dbReference type="Gene3D" id="2.40.70.10">
    <property type="entry name" value="Acid Proteases"/>
    <property type="match status" value="1"/>
</dbReference>
<comment type="caution">
    <text evidence="2">The sequence shown here is derived from an EMBL/GenBank/DDBJ whole genome shotgun (WGS) entry which is preliminary data.</text>
</comment>
<dbReference type="Pfam" id="PF17921">
    <property type="entry name" value="Integrase_H2C2"/>
    <property type="match status" value="1"/>
</dbReference>
<proteinExistence type="predicted"/>
<dbReference type="InterPro" id="IPR005312">
    <property type="entry name" value="DUF1759"/>
</dbReference>
<dbReference type="InterPro" id="IPR036397">
    <property type="entry name" value="RNaseH_sf"/>
</dbReference>
<sequence length="1731" mass="197394">MEPKNDDTKLLKDLIVKRSNLKGRLTRFKNFIDEIQRLDSLSDLDVRKIEMKLSRSEVLYKEFDELQAQFESLRVVSLESELALCEAIEQDFDHYISLAKTILASHPSPNHNESTCSNTIENISCCGDGQGFMGFKLPVIKISNFNGTYYKWLEFKETFNSLIHNNNKIKNIYKFHYLNSYLDGEAARVISNLEVTEKNYIAAWKLLCERYDNKRQLINTHVKSLFTFETVRETDKSLRFIIDHVTKNLRALGTLGLPTDKWDVLIIHMVTAKLDNSTIYKWEEHKNTLSEIPTLEEFFAFLKGRADVLETVSRGKQDKSNNCRQVAPTSSNKIQGKTFMSTSNNKSSSSKRNYECVVCKGNHRLFECATFKAKTPEDRQLTVASLRLCVNCLRAGHDVERCNLPGHCRSCKKRHNTLLHVSVTPESEVSVEQASIVMSTLSNSLQVLLCTASVYVSNPITNETAKVRALLDSGSQCSFITESLKLRLNLCTEPSSIDVYAIGNTQLNLNTKRCKIRLQSSDSLFTVTMFCLTLPKISDNIPKLPLKLKGLNLSNFNLADPNFHESSPIDMLIGADLFWEVIGSQQHSLSNKGLILRSSKFGWLVGGSMFVQCGPKLPNKAIRSCHAYLKENYNELPDLEHQVAKFWQLENFPQATSYTREESLCERHFITTTTRFDNGRFCVGLPLRDDRECLGDSYQLAKKRFFNLESRFKKQPKLKEAYTEFIHEYAALGHLSESCEQRPVNAYFLPHHPVIKEKSESTKLRVVFDASARTTSGLSINDLQMVGPTIQDPLFNILLRFRLYKYILSGDVEKMFRQVTMRDTDRDLQLILWRDSENKPLRTLRLNTVTYGFSSASFLTTRCIWQLGEECSDPKIKTIIQNDTYCDDLLTGSDSPQELRYIQRSVSDELAKGCFHLRKYRSNLPSLFTDSYDIEQGCLTISHASSTLGIGWCPTSDELHFPFQSSNLTLITKRSILSSISKIFDPLGLLSLYTIKFKIVLQRLWVLKLGWDEPVPNDIHNLWKTFCQKITYLSELKIPRLTLINNNVLIEMHCFCDASQQAYGVCIYLRSIDSKGSIQVHLLCAKARVAPIKATTIPRLELCAATLGAQLSSAVVRTLRRPIDRHIYWTDSRVVLGWIFTSNKTKTFVANRVAAINELTESTSWRYVPTSLNPADLASRGVEPQNISSSHSSLWWRGPPFLSQSESSWPSTSKHSLSELPELKSTSVFGLEITPSAKVVDFYKFSKLYKLQRIYATVLRFIHNCHKGKNMTGALQAKELKHSLSVLTKIAQKESFPEELSRLQNKKTLPIKAALTSLNPFIDSEGFLRVGGRIPSSHYSYDKRHPILLKSAHPLTKLIFQAEHERLLHAGPQQLLASLRDRYWPIGGRQLARNVVRNCFTCRRFGAQTLSNMMGNLPNDRVENDFPFITVATDFAGPFLITDRKGRGCKITKCYLCIFVCFRYKCIHLEAVSELSKEAFILTLKRFISRRGIPNVIYCDNGRNFVATAKELTKFLQTHRDSICDYAARRGIEFKFSPAYAPHFNGLVEAGVKSAKFHIKRVLGNAHLTFEELSSLFAQVEAILNSRPLCPLSPSPNDLQPLTPAHFLIGRPLTSLPSPNFMEYNTNRLDRFQRLEQTKQHFWQRWAKEYVVELQQRSKWQIKCKDLKLNDLVIIKEDNQPPLCWRLGRIAKLFPGSDGIPRVADISTAQGVVRRAINRICVLPTTPEESN</sequence>
<gene>
    <name evidence="2" type="ORF">O3G_MSEX014165</name>
</gene>
<dbReference type="Pfam" id="PF03564">
    <property type="entry name" value="DUF1759"/>
    <property type="match status" value="1"/>
</dbReference>
<dbReference type="EMBL" id="JH669064">
    <property type="protein sequence ID" value="KAG6463939.1"/>
    <property type="molecule type" value="Genomic_DNA"/>
</dbReference>
<dbReference type="InterPro" id="IPR040676">
    <property type="entry name" value="DUF5641"/>
</dbReference>
<dbReference type="Pfam" id="PF05380">
    <property type="entry name" value="Peptidase_A17"/>
    <property type="match status" value="1"/>
</dbReference>
<dbReference type="Gene3D" id="3.30.420.10">
    <property type="entry name" value="Ribonuclease H-like superfamily/Ribonuclease H"/>
    <property type="match status" value="1"/>
</dbReference>
<accession>A0A922CZ10</accession>
<dbReference type="Proteomes" id="UP000791440">
    <property type="component" value="Unassembled WGS sequence"/>
</dbReference>
<feature type="domain" description="Integrase catalytic" evidence="1">
    <location>
        <begin position="1423"/>
        <end position="1612"/>
    </location>
</feature>
<evidence type="ECO:0000313" key="3">
    <source>
        <dbReference type="Proteomes" id="UP000791440"/>
    </source>
</evidence>
<evidence type="ECO:0000313" key="2">
    <source>
        <dbReference type="EMBL" id="KAG6463939.1"/>
    </source>
</evidence>
<dbReference type="InterPro" id="IPR008042">
    <property type="entry name" value="Retrotrans_Pao"/>
</dbReference>
<dbReference type="InterPro" id="IPR021109">
    <property type="entry name" value="Peptidase_aspartic_dom_sf"/>
</dbReference>
<evidence type="ECO:0000259" key="1">
    <source>
        <dbReference type="PROSITE" id="PS50994"/>
    </source>
</evidence>
<dbReference type="PROSITE" id="PS50994">
    <property type="entry name" value="INTEGRASE"/>
    <property type="match status" value="1"/>
</dbReference>
<dbReference type="InterPro" id="IPR012337">
    <property type="entry name" value="RNaseH-like_sf"/>
</dbReference>
<dbReference type="OrthoDB" id="5920040at2759"/>
<dbReference type="Pfam" id="PF18701">
    <property type="entry name" value="DUF5641"/>
    <property type="match status" value="1"/>
</dbReference>
<name>A0A922CZ10_MANSE</name>
<reference evidence="2" key="1">
    <citation type="journal article" date="2016" name="Insect Biochem. Mol. Biol.">
        <title>Multifaceted biological insights from a draft genome sequence of the tobacco hornworm moth, Manduca sexta.</title>
        <authorList>
            <person name="Kanost M.R."/>
            <person name="Arrese E.L."/>
            <person name="Cao X."/>
            <person name="Chen Y.R."/>
            <person name="Chellapilla S."/>
            <person name="Goldsmith M.R."/>
            <person name="Grosse-Wilde E."/>
            <person name="Heckel D.G."/>
            <person name="Herndon N."/>
            <person name="Jiang H."/>
            <person name="Papanicolaou A."/>
            <person name="Qu J."/>
            <person name="Soulages J.L."/>
            <person name="Vogel H."/>
            <person name="Walters J."/>
            <person name="Waterhouse R.M."/>
            <person name="Ahn S.J."/>
            <person name="Almeida F.C."/>
            <person name="An C."/>
            <person name="Aqrawi P."/>
            <person name="Bretschneider A."/>
            <person name="Bryant W.B."/>
            <person name="Bucks S."/>
            <person name="Chao H."/>
            <person name="Chevignon G."/>
            <person name="Christen J.M."/>
            <person name="Clarke D.F."/>
            <person name="Dittmer N.T."/>
            <person name="Ferguson L.C.F."/>
            <person name="Garavelou S."/>
            <person name="Gordon K.H.J."/>
            <person name="Gunaratna R.T."/>
            <person name="Han Y."/>
            <person name="Hauser F."/>
            <person name="He Y."/>
            <person name="Heidel-Fischer H."/>
            <person name="Hirsh A."/>
            <person name="Hu Y."/>
            <person name="Jiang H."/>
            <person name="Kalra D."/>
            <person name="Klinner C."/>
            <person name="Konig C."/>
            <person name="Kovar C."/>
            <person name="Kroll A.R."/>
            <person name="Kuwar S.S."/>
            <person name="Lee S.L."/>
            <person name="Lehman R."/>
            <person name="Li K."/>
            <person name="Li Z."/>
            <person name="Liang H."/>
            <person name="Lovelace S."/>
            <person name="Lu Z."/>
            <person name="Mansfield J.H."/>
            <person name="McCulloch K.J."/>
            <person name="Mathew T."/>
            <person name="Morton B."/>
            <person name="Muzny D.M."/>
            <person name="Neunemann D."/>
            <person name="Ongeri F."/>
            <person name="Pauchet Y."/>
            <person name="Pu L.L."/>
            <person name="Pyrousis I."/>
            <person name="Rao X.J."/>
            <person name="Redding A."/>
            <person name="Roesel C."/>
            <person name="Sanchez-Gracia A."/>
            <person name="Schaack S."/>
            <person name="Shukla A."/>
            <person name="Tetreau G."/>
            <person name="Wang Y."/>
            <person name="Xiong G.H."/>
            <person name="Traut W."/>
            <person name="Walsh T.K."/>
            <person name="Worley K.C."/>
            <person name="Wu D."/>
            <person name="Wu W."/>
            <person name="Wu Y.Q."/>
            <person name="Zhang X."/>
            <person name="Zou Z."/>
            <person name="Zucker H."/>
            <person name="Briscoe A.D."/>
            <person name="Burmester T."/>
            <person name="Clem R.J."/>
            <person name="Feyereisen R."/>
            <person name="Grimmelikhuijzen C.J.P."/>
            <person name="Hamodrakas S.J."/>
            <person name="Hansson B.S."/>
            <person name="Huguet E."/>
            <person name="Jermiin L.S."/>
            <person name="Lan Q."/>
            <person name="Lehman H.K."/>
            <person name="Lorenzen M."/>
            <person name="Merzendorfer H."/>
            <person name="Michalopoulos I."/>
            <person name="Morton D.B."/>
            <person name="Muthukrishnan S."/>
            <person name="Oakeshott J.G."/>
            <person name="Palmer W."/>
            <person name="Park Y."/>
            <person name="Passarelli A.L."/>
            <person name="Rozas J."/>
            <person name="Schwartz L.M."/>
            <person name="Smith W."/>
            <person name="Southgate A."/>
            <person name="Vilcinskas A."/>
            <person name="Vogt R."/>
            <person name="Wang P."/>
            <person name="Werren J."/>
            <person name="Yu X.Q."/>
            <person name="Zhou J.J."/>
            <person name="Brown S.J."/>
            <person name="Scherer S.E."/>
            <person name="Richards S."/>
            <person name="Blissard G.W."/>
        </authorList>
    </citation>
    <scope>NUCLEOTIDE SEQUENCE</scope>
</reference>